<accession>Q50221</accession>
<dbReference type="EMBL" id="X95287">
    <property type="protein sequence ID" value="CAA64608.1"/>
    <property type="molecule type" value="Genomic_DNA"/>
</dbReference>
<dbReference type="SUPFAM" id="SSF53850">
    <property type="entry name" value="Periplasmic binding protein-like II"/>
    <property type="match status" value="1"/>
</dbReference>
<name>Q50221_METMZ</name>
<organism evidence="1">
    <name type="scientific">Methanosarcina mazei</name>
    <name type="common">Methanosarcina frisia</name>
    <dbReference type="NCBI Taxonomy" id="2209"/>
    <lineage>
        <taxon>Archaea</taxon>
        <taxon>Methanobacteriati</taxon>
        <taxon>Methanobacteriota</taxon>
        <taxon>Stenosarchaea group</taxon>
        <taxon>Methanomicrobia</taxon>
        <taxon>Methanosarcinales</taxon>
        <taxon>Methanosarcinaceae</taxon>
        <taxon>Methanosarcina</taxon>
    </lineage>
</organism>
<evidence type="ECO:0000313" key="1">
    <source>
        <dbReference type="EMBL" id="CAA64608.1"/>
    </source>
</evidence>
<reference evidence="1" key="1">
    <citation type="journal article" date="1997" name="DNA Seq.">
        <title>An ABC-transporter system homolog in an organism of the phylogenetic domain Archaea.</title>
        <authorList>
            <person name="Jovell R.J."/>
            <person name="Macario A.J."/>
            <person name="Conway de Macario E."/>
        </authorList>
    </citation>
    <scope>NUCLEOTIDE SEQUENCE</scope>
    <source>
        <strain evidence="1">S-6</strain>
    </source>
</reference>
<dbReference type="Gene3D" id="3.10.105.10">
    <property type="entry name" value="Dipeptide-binding Protein, Domain 3"/>
    <property type="match status" value="2"/>
</dbReference>
<sequence>MGSGAVSEAAISDIQQSQIPKKQSCKLQLREWYNPRPLLGTQISEFLPISQTLLSCNGLRWETYRPACPKIMKSRKITPAGILPKNNLYWSGRTCDSGRRRLFNQVLRKKDSLASWINDTLESSSVSDQTTQYPSNLTSLTPASTWNLPPTIFSLPMSGKQLKTRWNTRITALTQAAGLITSNRLTSIREACFCEKPLLGGTPEFETVEVHFTQALTFLPFPLKTASLTPITNMQVHTPIPESSSLKELEISTLSKRRILALFSLHSIWKKHLFRTRNSEKLWLMQLIMKRSYTLRFWVTGKYLTAVLCHLPWKTSRKPKNLSTVPEKARKTLVKAGYKESNGNGILEGKDGKDIKLEILIRPEYARTGELLENTSNMWALLQTCGLRIPIPGCHSRIITSMTCQYPAPPPWGMLMHASWGTATLIPEGRAGVIITLVDTEFLKLCDDVLAITDPEELQAYAYEIQDYYAENLPAVPLYWNSVVTPYNRHIEGWYTDPLYGIYNLDNFVNVTKIDA</sequence>
<proteinExistence type="predicted"/>
<protein>
    <submittedName>
        <fullName evidence="1">ORF A protein</fullName>
    </submittedName>
</protein>
<gene>
    <name evidence="1" type="primary">ORF A</name>
</gene>
<dbReference type="AlphaFoldDB" id="Q50221"/>